<keyword evidence="3" id="KW-1185">Reference proteome</keyword>
<dbReference type="PANTHER" id="PTHR33112:SF12">
    <property type="entry name" value="HETEROKARYON INCOMPATIBILITY DOMAIN-CONTAINING PROTEIN"/>
    <property type="match status" value="1"/>
</dbReference>
<evidence type="ECO:0000313" key="2">
    <source>
        <dbReference type="EMBL" id="KAF1841302.1"/>
    </source>
</evidence>
<dbReference type="PANTHER" id="PTHR33112">
    <property type="entry name" value="DOMAIN PROTEIN, PUTATIVE-RELATED"/>
    <property type="match status" value="1"/>
</dbReference>
<evidence type="ECO:0000259" key="1">
    <source>
        <dbReference type="Pfam" id="PF06985"/>
    </source>
</evidence>
<dbReference type="Pfam" id="PF06985">
    <property type="entry name" value="HET"/>
    <property type="match status" value="1"/>
</dbReference>
<proteinExistence type="predicted"/>
<dbReference type="OrthoDB" id="5135333at2759"/>
<evidence type="ECO:0000313" key="3">
    <source>
        <dbReference type="Proteomes" id="UP000800039"/>
    </source>
</evidence>
<name>A0A9P4G9E1_9PLEO</name>
<protein>
    <submittedName>
        <fullName evidence="2">HET-domain-containing protein</fullName>
    </submittedName>
</protein>
<reference evidence="2" key="1">
    <citation type="submission" date="2020-01" db="EMBL/GenBank/DDBJ databases">
        <authorList>
            <consortium name="DOE Joint Genome Institute"/>
            <person name="Haridas S."/>
            <person name="Albert R."/>
            <person name="Binder M."/>
            <person name="Bloem J."/>
            <person name="Labutti K."/>
            <person name="Salamov A."/>
            <person name="Andreopoulos B."/>
            <person name="Baker S.E."/>
            <person name="Barry K."/>
            <person name="Bills G."/>
            <person name="Bluhm B.H."/>
            <person name="Cannon C."/>
            <person name="Castanera R."/>
            <person name="Culley D.E."/>
            <person name="Daum C."/>
            <person name="Ezra D."/>
            <person name="Gonzalez J.B."/>
            <person name="Henrissat B."/>
            <person name="Kuo A."/>
            <person name="Liang C."/>
            <person name="Lipzen A."/>
            <person name="Lutzoni F."/>
            <person name="Magnuson J."/>
            <person name="Mondo S."/>
            <person name="Nolan M."/>
            <person name="Ohm R."/>
            <person name="Pangilinan J."/>
            <person name="Park H.-J."/>
            <person name="Ramirez L."/>
            <person name="Alfaro M."/>
            <person name="Sun H."/>
            <person name="Tritt A."/>
            <person name="Yoshinaga Y."/>
            <person name="Zwiers L.-H."/>
            <person name="Turgeon B.G."/>
            <person name="Goodwin S.B."/>
            <person name="Spatafora J.W."/>
            <person name="Crous P.W."/>
            <person name="Grigoriev I.V."/>
        </authorList>
    </citation>
    <scope>NUCLEOTIDE SEQUENCE</scope>
    <source>
        <strain evidence="2">CBS 394.84</strain>
    </source>
</reference>
<feature type="domain" description="Heterokaryon incompatibility" evidence="1">
    <location>
        <begin position="56"/>
        <end position="213"/>
    </location>
</feature>
<feature type="non-terminal residue" evidence="2">
    <location>
        <position position="235"/>
    </location>
</feature>
<sequence length="235" mass="26686">VDVNLLKAWLDGCTRWHEGVCDRDIRTVDSAPLNLRLVDVRNLCVVKMSKGEVPEYVALSYMWGSQKMKEETGMEPAILLRKNIEFDANGDEMTPLRKNLPKTIEDAINLTRMLGYRYLWNDALCIIQDNSLEDKIPDLTNMKVIYSSSSLTIAAAGGAHADYGIPGVSVSRKVHQFSEVVDGLRLATMFPSYTDLENSSSLLWNTRGWTFQEKLLSKRLLLFTDYQVYFKCSES</sequence>
<dbReference type="GeneID" id="63844606"/>
<dbReference type="Proteomes" id="UP000800039">
    <property type="component" value="Unassembled WGS sequence"/>
</dbReference>
<feature type="non-terminal residue" evidence="2">
    <location>
        <position position="1"/>
    </location>
</feature>
<dbReference type="AlphaFoldDB" id="A0A9P4G9E1"/>
<dbReference type="InterPro" id="IPR010730">
    <property type="entry name" value="HET"/>
</dbReference>
<dbReference type="RefSeq" id="XP_040783865.1">
    <property type="nucleotide sequence ID" value="XM_040927353.1"/>
</dbReference>
<dbReference type="EMBL" id="ML976618">
    <property type="protein sequence ID" value="KAF1841302.1"/>
    <property type="molecule type" value="Genomic_DNA"/>
</dbReference>
<gene>
    <name evidence="2" type="ORF">K460DRAFT_247091</name>
</gene>
<accession>A0A9P4G9E1</accession>
<comment type="caution">
    <text evidence="2">The sequence shown here is derived from an EMBL/GenBank/DDBJ whole genome shotgun (WGS) entry which is preliminary data.</text>
</comment>
<organism evidence="2 3">
    <name type="scientific">Cucurbitaria berberidis CBS 394.84</name>
    <dbReference type="NCBI Taxonomy" id="1168544"/>
    <lineage>
        <taxon>Eukaryota</taxon>
        <taxon>Fungi</taxon>
        <taxon>Dikarya</taxon>
        <taxon>Ascomycota</taxon>
        <taxon>Pezizomycotina</taxon>
        <taxon>Dothideomycetes</taxon>
        <taxon>Pleosporomycetidae</taxon>
        <taxon>Pleosporales</taxon>
        <taxon>Pleosporineae</taxon>
        <taxon>Cucurbitariaceae</taxon>
        <taxon>Cucurbitaria</taxon>
    </lineage>
</organism>